<protein>
    <submittedName>
        <fullName evidence="2">Uncharacterized protein</fullName>
    </submittedName>
</protein>
<proteinExistence type="predicted"/>
<keyword evidence="1" id="KW-0812">Transmembrane</keyword>
<feature type="transmembrane region" description="Helical" evidence="1">
    <location>
        <begin position="33"/>
        <end position="53"/>
    </location>
</feature>
<dbReference type="PATRIC" id="fig|467210.3.peg.720"/>
<evidence type="ECO:0000313" key="3">
    <source>
        <dbReference type="Proteomes" id="UP000070394"/>
    </source>
</evidence>
<name>A0A133ZXA6_9FIRM</name>
<dbReference type="Proteomes" id="UP000070394">
    <property type="component" value="Unassembled WGS sequence"/>
</dbReference>
<dbReference type="EMBL" id="LSDA01000019">
    <property type="protein sequence ID" value="KXB60071.1"/>
    <property type="molecule type" value="Genomic_DNA"/>
</dbReference>
<evidence type="ECO:0000313" key="2">
    <source>
        <dbReference type="EMBL" id="KXB60071.1"/>
    </source>
</evidence>
<organism evidence="2 3">
    <name type="scientific">Lachnoanaerobaculum saburreum</name>
    <dbReference type="NCBI Taxonomy" id="467210"/>
    <lineage>
        <taxon>Bacteria</taxon>
        <taxon>Bacillati</taxon>
        <taxon>Bacillota</taxon>
        <taxon>Clostridia</taxon>
        <taxon>Lachnospirales</taxon>
        <taxon>Lachnospiraceae</taxon>
        <taxon>Lachnoanaerobaculum</taxon>
    </lineage>
</organism>
<dbReference type="AlphaFoldDB" id="A0A133ZXA6"/>
<dbReference type="STRING" id="467210.HMPREF1866_00727"/>
<comment type="caution">
    <text evidence="2">The sequence shown here is derived from an EMBL/GenBank/DDBJ whole genome shotgun (WGS) entry which is preliminary data.</text>
</comment>
<dbReference type="RefSeq" id="WP_060930645.1">
    <property type="nucleotide sequence ID" value="NZ_KQ959780.1"/>
</dbReference>
<evidence type="ECO:0000256" key="1">
    <source>
        <dbReference type="SAM" id="Phobius"/>
    </source>
</evidence>
<feature type="transmembrane region" description="Helical" evidence="1">
    <location>
        <begin position="5"/>
        <end position="21"/>
    </location>
</feature>
<gene>
    <name evidence="2" type="ORF">HMPREF1866_00727</name>
</gene>
<keyword evidence="1" id="KW-1133">Transmembrane helix</keyword>
<feature type="transmembrane region" description="Helical" evidence="1">
    <location>
        <begin position="95"/>
        <end position="114"/>
    </location>
</feature>
<reference evidence="3" key="1">
    <citation type="submission" date="2016-01" db="EMBL/GenBank/DDBJ databases">
        <authorList>
            <person name="Mitreva M."/>
            <person name="Pepin K.H."/>
            <person name="Mihindukulasuriya K.A."/>
            <person name="Fulton R."/>
            <person name="Fronick C."/>
            <person name="O'Laughlin M."/>
            <person name="Miner T."/>
            <person name="Herter B."/>
            <person name="Rosa B.A."/>
            <person name="Cordes M."/>
            <person name="Tomlinson C."/>
            <person name="Wollam A."/>
            <person name="Palsikar V.B."/>
            <person name="Mardis E.R."/>
            <person name="Wilson R.K."/>
        </authorList>
    </citation>
    <scope>NUCLEOTIDE SEQUENCE [LARGE SCALE GENOMIC DNA]</scope>
    <source>
        <strain evidence="3">DNF00896</strain>
    </source>
</reference>
<keyword evidence="1" id="KW-0472">Membrane</keyword>
<sequence length="122" mass="13604">MKKSFIYLGISAFVFIFSQVYEHFSHGVYSGFMIYAFLIPFIGLFVPSILNRFILKREIPDMAKLSLKCGIATLTVGSIYKGVLEIYGTSTNFEIIYLTVGLVLCILAGILMTIKTNIKAEG</sequence>
<keyword evidence="3" id="KW-1185">Reference proteome</keyword>
<accession>A0A133ZXA6</accession>
<dbReference type="OrthoDB" id="2146485at2"/>